<dbReference type="EMBL" id="CAJOBC010099169">
    <property type="protein sequence ID" value="CAF4458960.1"/>
    <property type="molecule type" value="Genomic_DNA"/>
</dbReference>
<comment type="caution">
    <text evidence="9">The sequence shown here is derived from an EMBL/GenBank/DDBJ whole genome shotgun (WGS) entry which is preliminary data.</text>
</comment>
<feature type="compositionally biased region" description="Low complexity" evidence="7">
    <location>
        <begin position="1"/>
        <end position="13"/>
    </location>
</feature>
<dbReference type="AlphaFoldDB" id="A0A815ZRK7"/>
<feature type="compositionally biased region" description="Basic and acidic residues" evidence="7">
    <location>
        <begin position="20"/>
        <end position="36"/>
    </location>
</feature>
<dbReference type="EC" id="2.1.1.72" evidence="1"/>
<reference evidence="9" key="1">
    <citation type="submission" date="2021-02" db="EMBL/GenBank/DDBJ databases">
        <authorList>
            <person name="Nowell W R."/>
        </authorList>
    </citation>
    <scope>NUCLEOTIDE SEQUENCE</scope>
</reference>
<evidence type="ECO:0000256" key="5">
    <source>
        <dbReference type="ARBA" id="ARBA00022747"/>
    </source>
</evidence>
<dbReference type="PANTHER" id="PTHR42933:SF1">
    <property type="entry name" value="SITE-SPECIFIC DNA-METHYLTRANSFERASE (ADENINE-SPECIFIC)"/>
    <property type="match status" value="1"/>
</dbReference>
<evidence type="ECO:0000256" key="4">
    <source>
        <dbReference type="ARBA" id="ARBA00022691"/>
    </source>
</evidence>
<name>A0A815ZRK7_9BILA</name>
<protein>
    <recommendedName>
        <fullName evidence="1">site-specific DNA-methyltransferase (adenine-specific)</fullName>
        <ecNumber evidence="1">2.1.1.72</ecNumber>
    </recommendedName>
</protein>
<dbReference type="PRINTS" id="PR00507">
    <property type="entry name" value="N12N6MTFRASE"/>
</dbReference>
<dbReference type="GO" id="GO:0032259">
    <property type="term" value="P:methylation"/>
    <property type="evidence" value="ECO:0007669"/>
    <property type="project" value="UniProtKB-KW"/>
</dbReference>
<evidence type="ECO:0000313" key="10">
    <source>
        <dbReference type="EMBL" id="CAF4458960.1"/>
    </source>
</evidence>
<dbReference type="Gene3D" id="3.40.50.150">
    <property type="entry name" value="Vaccinia Virus protein VP39"/>
    <property type="match status" value="1"/>
</dbReference>
<dbReference type="GO" id="GO:0008170">
    <property type="term" value="F:N-methyltransferase activity"/>
    <property type="evidence" value="ECO:0007669"/>
    <property type="project" value="InterPro"/>
</dbReference>
<dbReference type="PANTHER" id="PTHR42933">
    <property type="entry name" value="SLR6095 PROTEIN"/>
    <property type="match status" value="1"/>
</dbReference>
<evidence type="ECO:0000313" key="11">
    <source>
        <dbReference type="Proteomes" id="UP000663829"/>
    </source>
</evidence>
<dbReference type="InterPro" id="IPR003356">
    <property type="entry name" value="DNA_methylase_A-5"/>
</dbReference>
<dbReference type="SUPFAM" id="SSF53335">
    <property type="entry name" value="S-adenosyl-L-methionine-dependent methyltransferases"/>
    <property type="match status" value="1"/>
</dbReference>
<dbReference type="InterPro" id="IPR029063">
    <property type="entry name" value="SAM-dependent_MTases_sf"/>
</dbReference>
<feature type="domain" description="DNA methylase adenine-specific" evidence="8">
    <location>
        <begin position="168"/>
        <end position="262"/>
    </location>
</feature>
<dbReference type="Proteomes" id="UP000681722">
    <property type="component" value="Unassembled WGS sequence"/>
</dbReference>
<dbReference type="GO" id="GO:0009307">
    <property type="term" value="P:DNA restriction-modification system"/>
    <property type="evidence" value="ECO:0007669"/>
    <property type="project" value="UniProtKB-KW"/>
</dbReference>
<keyword evidence="3" id="KW-0808">Transferase</keyword>
<accession>A0A815ZRK7</accession>
<dbReference type="InterPro" id="IPR051537">
    <property type="entry name" value="DNA_Adenine_Mtase"/>
</dbReference>
<evidence type="ECO:0000256" key="1">
    <source>
        <dbReference type="ARBA" id="ARBA00011900"/>
    </source>
</evidence>
<gene>
    <name evidence="9" type="ORF">GPM918_LOCUS41569</name>
    <name evidence="10" type="ORF">SRO942_LOCUS42640</name>
</gene>
<evidence type="ECO:0000313" key="9">
    <source>
        <dbReference type="EMBL" id="CAF1588166.1"/>
    </source>
</evidence>
<dbReference type="Pfam" id="PF02384">
    <property type="entry name" value="N6_Mtase"/>
    <property type="match status" value="1"/>
</dbReference>
<dbReference type="GO" id="GO:0003677">
    <property type="term" value="F:DNA binding"/>
    <property type="evidence" value="ECO:0007669"/>
    <property type="project" value="InterPro"/>
</dbReference>
<proteinExistence type="predicted"/>
<keyword evidence="5" id="KW-0680">Restriction system</keyword>
<organism evidence="9 11">
    <name type="scientific">Didymodactylos carnosus</name>
    <dbReference type="NCBI Taxonomy" id="1234261"/>
    <lineage>
        <taxon>Eukaryota</taxon>
        <taxon>Metazoa</taxon>
        <taxon>Spiralia</taxon>
        <taxon>Gnathifera</taxon>
        <taxon>Rotifera</taxon>
        <taxon>Eurotatoria</taxon>
        <taxon>Bdelloidea</taxon>
        <taxon>Philodinida</taxon>
        <taxon>Philodinidae</taxon>
        <taxon>Didymodactylos</taxon>
    </lineage>
</organism>
<feature type="region of interest" description="Disordered" evidence="7">
    <location>
        <begin position="1"/>
        <end position="36"/>
    </location>
</feature>
<dbReference type="EMBL" id="CAJNOQ010033074">
    <property type="protein sequence ID" value="CAF1588166.1"/>
    <property type="molecule type" value="Genomic_DNA"/>
</dbReference>
<evidence type="ECO:0000256" key="6">
    <source>
        <dbReference type="ARBA" id="ARBA00047942"/>
    </source>
</evidence>
<dbReference type="Proteomes" id="UP000663829">
    <property type="component" value="Unassembled WGS sequence"/>
</dbReference>
<keyword evidence="11" id="KW-1185">Reference proteome</keyword>
<sequence>MVISASGDGSSSSPNNQTKDQTKKEAREKERARKEFQQLLTRPPVPVIIRLLEQAQTYTSPYRQMSDIFDRFLEIALFCLDGRGRLIEDSWEKLRANPELAAQVDPGQHTFLLMHYHRRISDWHKLIRGFSEKSLGFLTQALTVLVYQAQVHQDYRDYIGAVYMQLGQANKWAGQFFTPWEVAYVTSQMTLVDVTERPQEKPLSINDPACGSGVMLMAAAAVVAANNPALIERGLLELYGQDIDHTCVLMAQLNMRLHGLDSWTICLKREAWRLQQAPAQAASTPLSPPAALQAGTETVKLYSELTEAERRRIENTTGQSVAELQAQLRQTRQLTLEGFELPLNQPPQPARRLTKTNQPTRAKNKTRPAGQLFE</sequence>
<comment type="catalytic activity">
    <reaction evidence="6">
        <text>a 2'-deoxyadenosine in DNA + S-adenosyl-L-methionine = an N(6)-methyl-2'-deoxyadenosine in DNA + S-adenosyl-L-homocysteine + H(+)</text>
        <dbReference type="Rhea" id="RHEA:15197"/>
        <dbReference type="Rhea" id="RHEA-COMP:12418"/>
        <dbReference type="Rhea" id="RHEA-COMP:12419"/>
        <dbReference type="ChEBI" id="CHEBI:15378"/>
        <dbReference type="ChEBI" id="CHEBI:57856"/>
        <dbReference type="ChEBI" id="CHEBI:59789"/>
        <dbReference type="ChEBI" id="CHEBI:90615"/>
        <dbReference type="ChEBI" id="CHEBI:90616"/>
        <dbReference type="EC" id="2.1.1.72"/>
    </reaction>
</comment>
<evidence type="ECO:0000259" key="8">
    <source>
        <dbReference type="Pfam" id="PF02384"/>
    </source>
</evidence>
<evidence type="ECO:0000256" key="7">
    <source>
        <dbReference type="SAM" id="MobiDB-lite"/>
    </source>
</evidence>
<keyword evidence="2" id="KW-0489">Methyltransferase</keyword>
<evidence type="ECO:0000256" key="3">
    <source>
        <dbReference type="ARBA" id="ARBA00022679"/>
    </source>
</evidence>
<dbReference type="GO" id="GO:0009007">
    <property type="term" value="F:site-specific DNA-methyltransferase (adenine-specific) activity"/>
    <property type="evidence" value="ECO:0007669"/>
    <property type="project" value="UniProtKB-EC"/>
</dbReference>
<feature type="region of interest" description="Disordered" evidence="7">
    <location>
        <begin position="340"/>
        <end position="374"/>
    </location>
</feature>
<keyword evidence="4" id="KW-0949">S-adenosyl-L-methionine</keyword>
<evidence type="ECO:0000256" key="2">
    <source>
        <dbReference type="ARBA" id="ARBA00022603"/>
    </source>
</evidence>